<accession>A0A1W1E3Z7</accession>
<reference evidence="2" key="1">
    <citation type="submission" date="2016-10" db="EMBL/GenBank/DDBJ databases">
        <authorList>
            <person name="de Groot N.N."/>
        </authorList>
    </citation>
    <scope>NUCLEOTIDE SEQUENCE</scope>
</reference>
<keyword evidence="1" id="KW-0812">Transmembrane</keyword>
<keyword evidence="1" id="KW-0472">Membrane</keyword>
<evidence type="ECO:0000313" key="2">
    <source>
        <dbReference type="EMBL" id="SFV88675.1"/>
    </source>
</evidence>
<keyword evidence="1" id="KW-1133">Transmembrane helix</keyword>
<dbReference type="EMBL" id="FPIA01000074">
    <property type="protein sequence ID" value="SFV88675.1"/>
    <property type="molecule type" value="Genomic_DNA"/>
</dbReference>
<proteinExistence type="predicted"/>
<dbReference type="AlphaFoldDB" id="A0A1W1E3Z7"/>
<sequence length="59" mass="6501">MNNYRVISGVVFAIVALAHLLRIIDGWVITVNGQVAPMYISYLGFAVTGMLAIWAFKSK</sequence>
<evidence type="ECO:0000256" key="1">
    <source>
        <dbReference type="SAM" id="Phobius"/>
    </source>
</evidence>
<feature type="transmembrane region" description="Helical" evidence="1">
    <location>
        <begin position="6"/>
        <end position="24"/>
    </location>
</feature>
<feature type="transmembrane region" description="Helical" evidence="1">
    <location>
        <begin position="36"/>
        <end position="56"/>
    </location>
</feature>
<name>A0A1W1E3Z7_9ZZZZ</name>
<gene>
    <name evidence="2" type="ORF">MNB_SUP05-SYMBIONT-7-595</name>
</gene>
<protein>
    <submittedName>
        <fullName evidence="2">Uncharacterized protein</fullName>
    </submittedName>
</protein>
<organism evidence="2">
    <name type="scientific">hydrothermal vent metagenome</name>
    <dbReference type="NCBI Taxonomy" id="652676"/>
    <lineage>
        <taxon>unclassified sequences</taxon>
        <taxon>metagenomes</taxon>
        <taxon>ecological metagenomes</taxon>
    </lineage>
</organism>